<protein>
    <recommendedName>
        <fullName evidence="1">SnoaL-like domain-containing protein</fullName>
    </recommendedName>
</protein>
<organism evidence="2 3">
    <name type="scientific">Colwellia psychrerythraea</name>
    <name type="common">Vibrio psychroerythus</name>
    <dbReference type="NCBI Taxonomy" id="28229"/>
    <lineage>
        <taxon>Bacteria</taxon>
        <taxon>Pseudomonadati</taxon>
        <taxon>Pseudomonadota</taxon>
        <taxon>Gammaproteobacteria</taxon>
        <taxon>Alteromonadales</taxon>
        <taxon>Colwelliaceae</taxon>
        <taxon>Colwellia</taxon>
    </lineage>
</organism>
<gene>
    <name evidence="2" type="ORF">ND2E_3350</name>
</gene>
<dbReference type="InterPro" id="IPR032710">
    <property type="entry name" value="NTF2-like_dom_sf"/>
</dbReference>
<dbReference type="Gene3D" id="3.10.450.50">
    <property type="match status" value="1"/>
</dbReference>
<comment type="caution">
    <text evidence="2">The sequence shown here is derived from an EMBL/GenBank/DDBJ whole genome shotgun (WGS) entry which is preliminary data.</text>
</comment>
<proteinExistence type="predicted"/>
<dbReference type="AlphaFoldDB" id="A0A099KMM4"/>
<dbReference type="InterPro" id="IPR037401">
    <property type="entry name" value="SnoaL-like"/>
</dbReference>
<evidence type="ECO:0000313" key="2">
    <source>
        <dbReference type="EMBL" id="KGJ91485.1"/>
    </source>
</evidence>
<dbReference type="Proteomes" id="UP000029843">
    <property type="component" value="Unassembled WGS sequence"/>
</dbReference>
<evidence type="ECO:0000259" key="1">
    <source>
        <dbReference type="Pfam" id="PF12680"/>
    </source>
</evidence>
<dbReference type="PATRIC" id="fig|28229.4.peg.2404"/>
<dbReference type="OrthoDB" id="1115105at2"/>
<accession>A0A099KMM4</accession>
<dbReference type="EMBL" id="JQED01000029">
    <property type="protein sequence ID" value="KGJ91485.1"/>
    <property type="molecule type" value="Genomic_DNA"/>
</dbReference>
<dbReference type="Pfam" id="PF12680">
    <property type="entry name" value="SnoaL_2"/>
    <property type="match status" value="1"/>
</dbReference>
<dbReference type="RefSeq" id="WP_052056572.1">
    <property type="nucleotide sequence ID" value="NZ_JQED01000029.1"/>
</dbReference>
<feature type="domain" description="SnoaL-like" evidence="1">
    <location>
        <begin position="24"/>
        <end position="111"/>
    </location>
</feature>
<sequence>MEIKMLEQTLQDSPLWLSNFVCVYQKLSKDNLKLLDTIYHENVTFTDPLHMIEGYDNLYHYFQNLYQNLSACDFVIEEIIWQDSQASLCWTMSYQHPKLNKGNMVSVSGSSQIKGQGDKVIYHRDFLDLGAMLYEQLPILGKFIKWIKIKAAS</sequence>
<dbReference type="SUPFAM" id="SSF54427">
    <property type="entry name" value="NTF2-like"/>
    <property type="match status" value="1"/>
</dbReference>
<reference evidence="2 3" key="1">
    <citation type="submission" date="2014-08" db="EMBL/GenBank/DDBJ databases">
        <title>Genomic and Phenotypic Diversity of Colwellia psychrerythraea strains from Disparate Marine Basins.</title>
        <authorList>
            <person name="Techtmann S.M."/>
            <person name="Stelling S.C."/>
            <person name="Utturkar S.M."/>
            <person name="Alshibli N."/>
            <person name="Harris A."/>
            <person name="Brown S.D."/>
            <person name="Hazen T.C."/>
        </authorList>
    </citation>
    <scope>NUCLEOTIDE SEQUENCE [LARGE SCALE GENOMIC DNA]</scope>
    <source>
        <strain evidence="2 3">ND2E</strain>
    </source>
</reference>
<evidence type="ECO:0000313" key="3">
    <source>
        <dbReference type="Proteomes" id="UP000029843"/>
    </source>
</evidence>
<name>A0A099KMM4_COLPS</name>